<dbReference type="InterPro" id="IPR015797">
    <property type="entry name" value="NUDIX_hydrolase-like_dom_sf"/>
</dbReference>
<evidence type="ECO:0000313" key="5">
    <source>
        <dbReference type="Proteomes" id="UP000438448"/>
    </source>
</evidence>
<dbReference type="Gene3D" id="3.90.79.10">
    <property type="entry name" value="Nucleoside Triphosphate Pyrophosphohydrolase"/>
    <property type="match status" value="1"/>
</dbReference>
<feature type="domain" description="Nudix hydrolase" evidence="3">
    <location>
        <begin position="35"/>
        <end position="166"/>
    </location>
</feature>
<dbReference type="RefSeq" id="WP_153415715.1">
    <property type="nucleotide sequence ID" value="NZ_WEGK01000025.1"/>
</dbReference>
<protein>
    <submittedName>
        <fullName evidence="4">ADP-ribose pyrophosphatase</fullName>
        <ecNumber evidence="4">3.6.1.13</ecNumber>
    </submittedName>
</protein>
<dbReference type="EMBL" id="WEGK01000025">
    <property type="protein sequence ID" value="MQY23975.1"/>
    <property type="molecule type" value="Genomic_DNA"/>
</dbReference>
<dbReference type="OrthoDB" id="177518at2"/>
<dbReference type="GO" id="GO:0019693">
    <property type="term" value="P:ribose phosphate metabolic process"/>
    <property type="evidence" value="ECO:0007669"/>
    <property type="project" value="TreeGrafter"/>
</dbReference>
<dbReference type="Pfam" id="PF00293">
    <property type="entry name" value="NUDIX"/>
    <property type="match status" value="1"/>
</dbReference>
<dbReference type="InterPro" id="IPR000086">
    <property type="entry name" value="NUDIX_hydrolase_dom"/>
</dbReference>
<reference evidence="4 5" key="1">
    <citation type="submission" date="2019-10" db="EMBL/GenBank/DDBJ databases">
        <title>Nocardia macrotermitis sp. nov. and Nocardia aurantia sp. nov., isolated from the gut of fungus growing-termite Macrotermes natalensis.</title>
        <authorList>
            <person name="Benndorf R."/>
            <person name="Schwitalla J."/>
            <person name="Martin K."/>
            <person name="De Beer W."/>
            <person name="Kaster A.-K."/>
            <person name="Vollmers J."/>
            <person name="Poulsen M."/>
            <person name="Beemelmanns C."/>
        </authorList>
    </citation>
    <scope>NUCLEOTIDE SEQUENCE [LARGE SCALE GENOMIC DNA]</scope>
    <source>
        <strain evidence="4 5">RB20</strain>
    </source>
</reference>
<dbReference type="Proteomes" id="UP000438448">
    <property type="component" value="Unassembled WGS sequence"/>
</dbReference>
<proteinExistence type="predicted"/>
<evidence type="ECO:0000256" key="1">
    <source>
        <dbReference type="ARBA" id="ARBA00001946"/>
    </source>
</evidence>
<keyword evidence="5" id="KW-1185">Reference proteome</keyword>
<dbReference type="PANTHER" id="PTHR11839:SF18">
    <property type="entry name" value="NUDIX HYDROLASE DOMAIN-CONTAINING PROTEIN"/>
    <property type="match status" value="1"/>
</dbReference>
<dbReference type="AlphaFoldDB" id="A0A7K0DDU2"/>
<sequence length="184" mass="20649">METLGSRTVYTNPWLEVREDDIRRPDGSTGIYGVVTRPDFAMIVPREDDRLLLVEQFRYPLGQRRWEFPAGTLPDRAAADPVDLAHRELREETGLRAARLTYLGLLDAAPATLAQRGRVYLATDLTHGDPEREPEEQDMSMSWFARDTIETMIRTGEITDAQTLAAYSFLLLHERAGEASGGGA</sequence>
<comment type="cofactor">
    <cofactor evidence="1">
        <name>Mg(2+)</name>
        <dbReference type="ChEBI" id="CHEBI:18420"/>
    </cofactor>
</comment>
<dbReference type="CDD" id="cd24161">
    <property type="entry name" value="NUDIX_ADPRase_Ndx2"/>
    <property type="match status" value="1"/>
</dbReference>
<name>A0A7K0DDU2_9NOCA</name>
<accession>A0A7K0DDU2</accession>
<dbReference type="PROSITE" id="PS51462">
    <property type="entry name" value="NUDIX"/>
    <property type="match status" value="1"/>
</dbReference>
<evidence type="ECO:0000256" key="2">
    <source>
        <dbReference type="ARBA" id="ARBA00022801"/>
    </source>
</evidence>
<dbReference type="PANTHER" id="PTHR11839">
    <property type="entry name" value="UDP/ADP-SUGAR PYROPHOSPHATASE"/>
    <property type="match status" value="1"/>
</dbReference>
<comment type="caution">
    <text evidence="4">The sequence shown here is derived from an EMBL/GenBank/DDBJ whole genome shotgun (WGS) entry which is preliminary data.</text>
</comment>
<dbReference type="EC" id="3.6.1.13" evidence="4"/>
<evidence type="ECO:0000313" key="4">
    <source>
        <dbReference type="EMBL" id="MQY23975.1"/>
    </source>
</evidence>
<organism evidence="4 5">
    <name type="scientific">Nocardia macrotermitis</name>
    <dbReference type="NCBI Taxonomy" id="2585198"/>
    <lineage>
        <taxon>Bacteria</taxon>
        <taxon>Bacillati</taxon>
        <taxon>Actinomycetota</taxon>
        <taxon>Actinomycetes</taxon>
        <taxon>Mycobacteriales</taxon>
        <taxon>Nocardiaceae</taxon>
        <taxon>Nocardia</taxon>
    </lineage>
</organism>
<evidence type="ECO:0000259" key="3">
    <source>
        <dbReference type="PROSITE" id="PS51462"/>
    </source>
</evidence>
<keyword evidence="2 4" id="KW-0378">Hydrolase</keyword>
<dbReference type="SUPFAM" id="SSF55811">
    <property type="entry name" value="Nudix"/>
    <property type="match status" value="1"/>
</dbReference>
<gene>
    <name evidence="4" type="primary">nudF</name>
    <name evidence="4" type="ORF">NRB20_71080</name>
</gene>
<dbReference type="GO" id="GO:0006753">
    <property type="term" value="P:nucleoside phosphate metabolic process"/>
    <property type="evidence" value="ECO:0007669"/>
    <property type="project" value="TreeGrafter"/>
</dbReference>
<dbReference type="GO" id="GO:0047631">
    <property type="term" value="F:ADP-ribose diphosphatase activity"/>
    <property type="evidence" value="ECO:0007669"/>
    <property type="project" value="UniProtKB-EC"/>
</dbReference>
<dbReference type="GO" id="GO:0005829">
    <property type="term" value="C:cytosol"/>
    <property type="evidence" value="ECO:0007669"/>
    <property type="project" value="TreeGrafter"/>
</dbReference>